<dbReference type="SUPFAM" id="SSF55874">
    <property type="entry name" value="ATPase domain of HSP90 chaperone/DNA topoisomerase II/histidine kinase"/>
    <property type="match status" value="1"/>
</dbReference>
<dbReference type="Pfam" id="PF00512">
    <property type="entry name" value="HisKA"/>
    <property type="match status" value="1"/>
</dbReference>
<dbReference type="InterPro" id="IPR027417">
    <property type="entry name" value="P-loop_NTPase"/>
</dbReference>
<evidence type="ECO:0000256" key="7">
    <source>
        <dbReference type="SAM" id="Phobius"/>
    </source>
</evidence>
<evidence type="ECO:0000259" key="10">
    <source>
        <dbReference type="PROSITE" id="PS50839"/>
    </source>
</evidence>
<evidence type="ECO:0000259" key="8">
    <source>
        <dbReference type="PROSITE" id="PS50109"/>
    </source>
</evidence>
<comment type="subcellular location">
    <subcellularLocation>
        <location evidence="1">Membrane</location>
    </subcellularLocation>
</comment>
<dbReference type="Pfam" id="PF02518">
    <property type="entry name" value="HATPase_c"/>
    <property type="match status" value="1"/>
</dbReference>
<dbReference type="InterPro" id="IPR001789">
    <property type="entry name" value="Sig_transdc_resp-reg_receiver"/>
</dbReference>
<dbReference type="eggNOG" id="KOG0519">
    <property type="taxonomic scope" value="Eukaryota"/>
</dbReference>
<dbReference type="PROSITE" id="PS50839">
    <property type="entry name" value="CHASE"/>
    <property type="match status" value="1"/>
</dbReference>
<dbReference type="InterPro" id="IPR042240">
    <property type="entry name" value="CHASE_sf"/>
</dbReference>
<dbReference type="GO" id="GO:0070300">
    <property type="term" value="F:phosphatidic acid binding"/>
    <property type="evidence" value="ECO:0007669"/>
    <property type="project" value="TreeGrafter"/>
</dbReference>
<dbReference type="SUPFAM" id="SSF52540">
    <property type="entry name" value="P-loop containing nucleoside triphosphate hydrolases"/>
    <property type="match status" value="1"/>
</dbReference>
<dbReference type="Pfam" id="PF00072">
    <property type="entry name" value="Response_reg"/>
    <property type="match status" value="1"/>
</dbReference>
<dbReference type="Gene3D" id="3.40.50.2300">
    <property type="match status" value="1"/>
</dbReference>
<dbReference type="GO" id="GO:0000155">
    <property type="term" value="F:phosphorelay sensor kinase activity"/>
    <property type="evidence" value="ECO:0007669"/>
    <property type="project" value="InterPro"/>
</dbReference>
<dbReference type="InterPro" id="IPR006189">
    <property type="entry name" value="CHASE_dom"/>
</dbReference>
<proteinExistence type="predicted"/>
<keyword evidence="5 7" id="KW-0472">Membrane</keyword>
<dbReference type="HOGENOM" id="CLU_321475_0_0_1"/>
<dbReference type="SMART" id="SM00448">
    <property type="entry name" value="REC"/>
    <property type="match status" value="1"/>
</dbReference>
<dbReference type="InterPro" id="IPR036097">
    <property type="entry name" value="HisK_dim/P_sf"/>
</dbReference>
<dbReference type="RefSeq" id="XP_002182354.1">
    <property type="nucleotide sequence ID" value="XM_002182318.1"/>
</dbReference>
<evidence type="ECO:0000256" key="5">
    <source>
        <dbReference type="ARBA" id="ARBA00023136"/>
    </source>
</evidence>
<feature type="transmembrane region" description="Helical" evidence="7">
    <location>
        <begin position="111"/>
        <end position="134"/>
    </location>
</feature>
<protein>
    <submittedName>
        <fullName evidence="11">Uncharacterized protein</fullName>
    </submittedName>
</protein>
<keyword evidence="2 6" id="KW-0597">Phosphoprotein</keyword>
<dbReference type="InterPro" id="IPR003594">
    <property type="entry name" value="HATPase_dom"/>
</dbReference>
<reference evidence="11 12" key="1">
    <citation type="journal article" date="2008" name="Nature">
        <title>The Phaeodactylum genome reveals the evolutionary history of diatom genomes.</title>
        <authorList>
            <person name="Bowler C."/>
            <person name="Allen A.E."/>
            <person name="Badger J.H."/>
            <person name="Grimwood J."/>
            <person name="Jabbari K."/>
            <person name="Kuo A."/>
            <person name="Maheswari U."/>
            <person name="Martens C."/>
            <person name="Maumus F."/>
            <person name="Otillar R.P."/>
            <person name="Rayko E."/>
            <person name="Salamov A."/>
            <person name="Vandepoele K."/>
            <person name="Beszteri B."/>
            <person name="Gruber A."/>
            <person name="Heijde M."/>
            <person name="Katinka M."/>
            <person name="Mock T."/>
            <person name="Valentin K."/>
            <person name="Verret F."/>
            <person name="Berges J.A."/>
            <person name="Brownlee C."/>
            <person name="Cadoret J.P."/>
            <person name="Chiovitti A."/>
            <person name="Choi C.J."/>
            <person name="Coesel S."/>
            <person name="De Martino A."/>
            <person name="Detter J.C."/>
            <person name="Durkin C."/>
            <person name="Falciatore A."/>
            <person name="Fournet J."/>
            <person name="Haruta M."/>
            <person name="Huysman M.J."/>
            <person name="Jenkins B.D."/>
            <person name="Jiroutova K."/>
            <person name="Jorgensen R.E."/>
            <person name="Joubert Y."/>
            <person name="Kaplan A."/>
            <person name="Kroger N."/>
            <person name="Kroth P.G."/>
            <person name="La Roche J."/>
            <person name="Lindquist E."/>
            <person name="Lommer M."/>
            <person name="Martin-Jezequel V."/>
            <person name="Lopez P.J."/>
            <person name="Lucas S."/>
            <person name="Mangogna M."/>
            <person name="McGinnis K."/>
            <person name="Medlin L.K."/>
            <person name="Montsant A."/>
            <person name="Oudot-Le Secq M.P."/>
            <person name="Napoli C."/>
            <person name="Obornik M."/>
            <person name="Parker M.S."/>
            <person name="Petit J.L."/>
            <person name="Porcel B.M."/>
            <person name="Poulsen N."/>
            <person name="Robison M."/>
            <person name="Rychlewski L."/>
            <person name="Rynearson T.A."/>
            <person name="Schmutz J."/>
            <person name="Shapiro H."/>
            <person name="Siaut M."/>
            <person name="Stanley M."/>
            <person name="Sussman M.R."/>
            <person name="Taylor A.R."/>
            <person name="Vardi A."/>
            <person name="von Dassow P."/>
            <person name="Vyverman W."/>
            <person name="Willis A."/>
            <person name="Wyrwicz L.S."/>
            <person name="Rokhsar D.S."/>
            <person name="Weissenbach J."/>
            <person name="Armbrust E.V."/>
            <person name="Green B.R."/>
            <person name="Van de Peer Y."/>
            <person name="Grigoriev I.V."/>
        </authorList>
    </citation>
    <scope>NUCLEOTIDE SEQUENCE [LARGE SCALE GENOMIC DNA]</scope>
    <source>
        <strain evidence="11 12">CCAP 1055/1</strain>
    </source>
</reference>
<dbReference type="InterPro" id="IPR038727">
    <property type="entry name" value="NadR/Ttd14_AAA_dom"/>
</dbReference>
<feature type="domain" description="CHASE" evidence="10">
    <location>
        <begin position="255"/>
        <end position="322"/>
    </location>
</feature>
<dbReference type="CDD" id="cd17546">
    <property type="entry name" value="REC_hyHK_CKI1_RcsC-like"/>
    <property type="match status" value="1"/>
</dbReference>
<dbReference type="Pfam" id="PF03924">
    <property type="entry name" value="CHASE"/>
    <property type="match status" value="1"/>
</dbReference>
<evidence type="ECO:0000256" key="3">
    <source>
        <dbReference type="ARBA" id="ARBA00022692"/>
    </source>
</evidence>
<dbReference type="InterPro" id="IPR004358">
    <property type="entry name" value="Sig_transdc_His_kin-like_C"/>
</dbReference>
<dbReference type="InterPro" id="IPR003661">
    <property type="entry name" value="HisK_dim/P_dom"/>
</dbReference>
<reference evidence="12" key="2">
    <citation type="submission" date="2008-08" db="EMBL/GenBank/DDBJ databases">
        <authorList>
            <consortium name="Diatom Consortium"/>
            <person name="Grigoriev I."/>
            <person name="Grimwood J."/>
            <person name="Kuo A."/>
            <person name="Otillar R.P."/>
            <person name="Salamov A."/>
            <person name="Detter J.C."/>
            <person name="Lindquist E."/>
            <person name="Shapiro H."/>
            <person name="Lucas S."/>
            <person name="Glavina del Rio T."/>
            <person name="Pitluck S."/>
            <person name="Rokhsar D."/>
            <person name="Bowler C."/>
        </authorList>
    </citation>
    <scope>GENOME REANNOTATION</scope>
    <source>
        <strain evidence="12">CCAP 1055/1</strain>
    </source>
</reference>
<keyword evidence="4 7" id="KW-1133">Transmembrane helix</keyword>
<dbReference type="Gene3D" id="3.40.50.300">
    <property type="entry name" value="P-loop containing nucleotide triphosphate hydrolases"/>
    <property type="match status" value="1"/>
</dbReference>
<dbReference type="SUPFAM" id="SSF47384">
    <property type="entry name" value="Homodimeric domain of signal transducing histidine kinase"/>
    <property type="match status" value="1"/>
</dbReference>
<feature type="modified residue" description="4-aspartylphosphate" evidence="6">
    <location>
        <position position="797"/>
    </location>
</feature>
<evidence type="ECO:0000256" key="4">
    <source>
        <dbReference type="ARBA" id="ARBA00022989"/>
    </source>
</evidence>
<dbReference type="InterPro" id="IPR005467">
    <property type="entry name" value="His_kinase_dom"/>
</dbReference>
<dbReference type="CDD" id="cd00082">
    <property type="entry name" value="HisKA"/>
    <property type="match status" value="1"/>
</dbReference>
<feature type="domain" description="Response regulatory" evidence="9">
    <location>
        <begin position="746"/>
        <end position="863"/>
    </location>
</feature>
<dbReference type="SMART" id="SM00388">
    <property type="entry name" value="HisKA"/>
    <property type="match status" value="1"/>
</dbReference>
<dbReference type="SMR" id="B7G551"/>
<dbReference type="PANTHER" id="PTHR34932:SF1">
    <property type="entry name" value="TRPL TRANSLOCATION DEFECT PROTEIN 14"/>
    <property type="match status" value="1"/>
</dbReference>
<dbReference type="PANTHER" id="PTHR34932">
    <property type="entry name" value="TRPL TRANSLOCATION DEFECT PROTEIN 14"/>
    <property type="match status" value="1"/>
</dbReference>
<keyword evidence="3 7" id="KW-0812">Transmembrane</keyword>
<dbReference type="SUPFAM" id="SSF52172">
    <property type="entry name" value="CheY-like"/>
    <property type="match status" value="1"/>
</dbReference>
<dbReference type="Proteomes" id="UP000000759">
    <property type="component" value="Chromosome 15"/>
</dbReference>
<dbReference type="GO" id="GO:0035091">
    <property type="term" value="F:phosphatidylinositol binding"/>
    <property type="evidence" value="ECO:0007669"/>
    <property type="project" value="TreeGrafter"/>
</dbReference>
<dbReference type="InterPro" id="IPR053227">
    <property type="entry name" value="TRPL-trafficking_regulator"/>
</dbReference>
<dbReference type="OrthoDB" id="6375174at2759"/>
<dbReference type="PROSITE" id="PS50109">
    <property type="entry name" value="HIS_KIN"/>
    <property type="match status" value="1"/>
</dbReference>
<dbReference type="InterPro" id="IPR036890">
    <property type="entry name" value="HATPase_C_sf"/>
</dbReference>
<dbReference type="KEGG" id="pti:PHATRDRAFT_47853"/>
<dbReference type="PRINTS" id="PR00344">
    <property type="entry name" value="BCTRLSENSOR"/>
</dbReference>
<keyword evidence="12" id="KW-1185">Reference proteome</keyword>
<dbReference type="GO" id="GO:0005525">
    <property type="term" value="F:GTP binding"/>
    <property type="evidence" value="ECO:0007669"/>
    <property type="project" value="TreeGrafter"/>
</dbReference>
<dbReference type="InParanoid" id="B7G551"/>
<evidence type="ECO:0000313" key="12">
    <source>
        <dbReference type="Proteomes" id="UP000000759"/>
    </source>
</evidence>
<dbReference type="SMART" id="SM00387">
    <property type="entry name" value="HATPase_c"/>
    <property type="match status" value="1"/>
</dbReference>
<dbReference type="GeneID" id="7203078"/>
<evidence type="ECO:0000256" key="2">
    <source>
        <dbReference type="ARBA" id="ARBA00022553"/>
    </source>
</evidence>
<dbReference type="PROSITE" id="PS50110">
    <property type="entry name" value="RESPONSE_REGULATORY"/>
    <property type="match status" value="1"/>
</dbReference>
<dbReference type="PaxDb" id="2850-Phatr47853"/>
<dbReference type="Pfam" id="PF13521">
    <property type="entry name" value="AAA_28"/>
    <property type="match status" value="1"/>
</dbReference>
<gene>
    <name evidence="11" type="ORF">PHATRDRAFT_47853</name>
</gene>
<evidence type="ECO:0000313" key="11">
    <source>
        <dbReference type="EMBL" id="EEC46255.1"/>
    </source>
</evidence>
<dbReference type="SMART" id="SM01079">
    <property type="entry name" value="CHASE"/>
    <property type="match status" value="1"/>
</dbReference>
<evidence type="ECO:0000256" key="1">
    <source>
        <dbReference type="ARBA" id="ARBA00004370"/>
    </source>
</evidence>
<dbReference type="GO" id="GO:0016020">
    <property type="term" value="C:membrane"/>
    <property type="evidence" value="ECO:0007669"/>
    <property type="project" value="UniProtKB-SubCell"/>
</dbReference>
<name>B7G551_PHATC</name>
<dbReference type="EMBL" id="CM000617">
    <property type="protein sequence ID" value="EEC46255.1"/>
    <property type="molecule type" value="Genomic_DNA"/>
</dbReference>
<evidence type="ECO:0000259" key="9">
    <source>
        <dbReference type="PROSITE" id="PS50110"/>
    </source>
</evidence>
<evidence type="ECO:0000256" key="6">
    <source>
        <dbReference type="PROSITE-ProRule" id="PRU00169"/>
    </source>
</evidence>
<dbReference type="Gene3D" id="1.10.287.130">
    <property type="match status" value="1"/>
</dbReference>
<organism evidence="11 12">
    <name type="scientific">Phaeodactylum tricornutum (strain CCAP 1055/1)</name>
    <dbReference type="NCBI Taxonomy" id="556484"/>
    <lineage>
        <taxon>Eukaryota</taxon>
        <taxon>Sar</taxon>
        <taxon>Stramenopiles</taxon>
        <taxon>Ochrophyta</taxon>
        <taxon>Bacillariophyta</taxon>
        <taxon>Bacillariophyceae</taxon>
        <taxon>Bacillariophycidae</taxon>
        <taxon>Naviculales</taxon>
        <taxon>Phaeodactylaceae</taxon>
        <taxon>Phaeodactylum</taxon>
    </lineage>
</organism>
<accession>B7G551</accession>
<sequence>MSRSDLTVTDLQAVKLSRLLEVQNTTSLSVSPPSFPNKQLSQAMIRRRGQSVVFEDVGGIVHKTAQEKAVASASKRGSDGGGKIVDDVQGVPFENSTASSSQLNLFSRNKALVFLILIVLVGVFASSLFLVLGVRSAKEEVEDNFVRQASDVVQQTERVWEDYQTLAMWMHQACYERQITRPKFREIQTYMNATGLEFQAVCCAHNISSPTERAAAEAEASAYYSENHPDMVYEGITGLEPDPETGLFSPRYRSQQPFYFPVRFIEPLEGNEAAVDFDLYSAEGRARTIDAAISTGKSALTPRLRLVQESDPSAYGVILMHPGIPVSPEFKWPFDLATVVIRIPSLLSRAIRFESQSIAVYLFDSTAKNSDPEFMGGAAVNMVENKPSVSFLAETSLADQRKRGRTYEDTIEMVSNQWTMIVIPLDGIKVKSETEAEKAALLVDNAKQSAKAERELNDFIAHEVRNPLSAAMSALSFVSMEVDTDPPLASEEARQSVQEDLDIIKGSLHFINDLLRSMLDMHRAASNQLVIAMSPTDIKKDVFEPVAAMIYNRRENFEVLIDCADNFTILADRLRLTQVILNLARNSAKFVTTGYVRLRAGAVGEDRIVISVEDSGPGIPSEKRGILFSKFQESLDSLNQGTGIGLCLCKHLTELMKGDLALDETFDSGIPHCPGTRFEVNLRTSIVDLDSNSLDLYEKTSREGSRLLTNSLRTATTSTKSQSMSNFVPHNEAVATSIHQLPQTISVLFVDDNLVLRKLFSRAIKRVEPGWIVQDAASGEAALTMVESDTFDLIFVDQYMASMEKQLLGTETVAALRSKGVKSRICGLSANDVEVQFVTAGADFFLLKPISSDKDILTADLHHILYGARQWKGEAGSSNGDINSHAGKRSNWKATKNLIFFSDVNSKTEFYGFFARVLIRCISLENNNESLTEAERNLSSPGKAPLYKFVMTGGPCGGKTTALARVFNFLRERGFEVITCPEAYTLLMSNGMSVDFFSTPGMGRIIQSTVLDVQLNLEDNVARVLKARGKPGIILCDRGSMDGTVYVTKEEFQKVMQERDTDVVQLRDNRYDAIFHLVTAADGAEHAYTLDNNKVRTENVEEAIEVDRRTQKAWVGHPHLYVLDNATDFEGKMNRLIDVISNLVGLPSNLKRRSAKFLLKSMPDTYSFPPDIDHQTFEVEKVYVQQTGQKYDYAFVRRRSNVDADNNLLGSVYQLTTVQRFEEEVIEQKRIISQQRHVVRQKRISFIYKQQSFVIHIYEEPVSDICILHAQVEASKEKVDLPPFIDVNRILLNSKPDEEKYGAFSLSLINGCGM</sequence>
<dbReference type="Gene3D" id="3.30.565.10">
    <property type="entry name" value="Histidine kinase-like ATPase, C-terminal domain"/>
    <property type="match status" value="1"/>
</dbReference>
<dbReference type="Gene3D" id="3.30.450.350">
    <property type="entry name" value="CHASE domain"/>
    <property type="match status" value="1"/>
</dbReference>
<dbReference type="InterPro" id="IPR011006">
    <property type="entry name" value="CheY-like_superfamily"/>
</dbReference>
<feature type="domain" description="Histidine kinase" evidence="8">
    <location>
        <begin position="459"/>
        <end position="686"/>
    </location>
</feature>